<dbReference type="PANTHER" id="PTHR21262:SF36">
    <property type="entry name" value="BIFUNCTIONAL (P)PPGPP SYNTHASE_HYDROLASE SPOT"/>
    <property type="match status" value="1"/>
</dbReference>
<dbReference type="Proteomes" id="UP000190023">
    <property type="component" value="Unassembled WGS sequence"/>
</dbReference>
<dbReference type="Pfam" id="PF19296">
    <property type="entry name" value="RelA_AH_RIS"/>
    <property type="match status" value="1"/>
</dbReference>
<dbReference type="SUPFAM" id="SSF81301">
    <property type="entry name" value="Nucleotidyltransferase"/>
    <property type="match status" value="1"/>
</dbReference>
<dbReference type="FunFam" id="3.10.20.30:FF:000002">
    <property type="entry name" value="GTP pyrophosphokinase (RelA/SpoT)"/>
    <property type="match status" value="1"/>
</dbReference>
<evidence type="ECO:0000259" key="6">
    <source>
        <dbReference type="PROSITE" id="PS51671"/>
    </source>
</evidence>
<evidence type="ECO:0000256" key="3">
    <source>
        <dbReference type="ARBA" id="ARBA00024387"/>
    </source>
</evidence>
<keyword evidence="9" id="KW-0808">Transferase</keyword>
<reference evidence="9 10" key="1">
    <citation type="submission" date="2017-02" db="EMBL/GenBank/DDBJ databases">
        <title>Draft genome sequence of Haemophilus felis CCUG 31170 type strain.</title>
        <authorList>
            <person name="Engstrom-Jakobsson H."/>
            <person name="Salva-Serra F."/>
            <person name="Thorell K."/>
            <person name="Gonzales-Siles L."/>
            <person name="Karlsson R."/>
            <person name="Boulund F."/>
            <person name="Engstrand L."/>
            <person name="Kristiansson E."/>
            <person name="Moore E."/>
        </authorList>
    </citation>
    <scope>NUCLEOTIDE SEQUENCE [LARGE SCALE GENOMIC DNA]</scope>
    <source>
        <strain evidence="9 10">CCUG 31170</strain>
    </source>
</reference>
<keyword evidence="9" id="KW-0418">Kinase</keyword>
<dbReference type="InterPro" id="IPR002912">
    <property type="entry name" value="ACT_dom"/>
</dbReference>
<dbReference type="PROSITE" id="PS51671">
    <property type="entry name" value="ACT"/>
    <property type="match status" value="1"/>
</dbReference>
<name>A0A1T0BAM2_9PAST</name>
<dbReference type="PROSITE" id="PS51831">
    <property type="entry name" value="HD"/>
    <property type="match status" value="1"/>
</dbReference>
<dbReference type="InterPro" id="IPR033655">
    <property type="entry name" value="TGS_RelA/SpoT"/>
</dbReference>
<dbReference type="EC" id="3.1.7.2" evidence="3"/>
<dbReference type="InterPro" id="IPR004811">
    <property type="entry name" value="RelA/Spo_fam"/>
</dbReference>
<evidence type="ECO:0000256" key="2">
    <source>
        <dbReference type="ARBA" id="ARBA00024329"/>
    </source>
</evidence>
<dbReference type="InterPro" id="IPR012675">
    <property type="entry name" value="Beta-grasp_dom_sf"/>
</dbReference>
<dbReference type="PANTHER" id="PTHR21262">
    <property type="entry name" value="GUANOSINE-3',5'-BIS DIPHOSPHATE 3'-PYROPHOSPHOHYDROLASE"/>
    <property type="match status" value="1"/>
</dbReference>
<dbReference type="InterPro" id="IPR012676">
    <property type="entry name" value="TGS-like"/>
</dbReference>
<dbReference type="SUPFAM" id="SSF81271">
    <property type="entry name" value="TGS-like"/>
    <property type="match status" value="1"/>
</dbReference>
<comment type="caution">
    <text evidence="9">The sequence shown here is derived from an EMBL/GenBank/DDBJ whole genome shotgun (WGS) entry which is preliminary data.</text>
</comment>
<dbReference type="GO" id="GO:0015949">
    <property type="term" value="P:nucleobase-containing small molecule interconversion"/>
    <property type="evidence" value="ECO:0007669"/>
    <property type="project" value="UniProtKB-ARBA"/>
</dbReference>
<comment type="catalytic activity">
    <reaction evidence="4">
        <text>guanosine 3',5'-bis(diphosphate) + H2O = GDP + diphosphate + H(+)</text>
        <dbReference type="Rhea" id="RHEA:14253"/>
        <dbReference type="ChEBI" id="CHEBI:15377"/>
        <dbReference type="ChEBI" id="CHEBI:15378"/>
        <dbReference type="ChEBI" id="CHEBI:33019"/>
        <dbReference type="ChEBI" id="CHEBI:58189"/>
        <dbReference type="ChEBI" id="CHEBI:77828"/>
        <dbReference type="EC" id="3.1.7.2"/>
    </reaction>
</comment>
<dbReference type="GO" id="GO:0008728">
    <property type="term" value="F:GTP diphosphokinase activity"/>
    <property type="evidence" value="ECO:0007669"/>
    <property type="project" value="TreeGrafter"/>
</dbReference>
<dbReference type="PROSITE" id="PS51880">
    <property type="entry name" value="TGS"/>
    <property type="match status" value="1"/>
</dbReference>
<dbReference type="GO" id="GO:0042594">
    <property type="term" value="P:response to starvation"/>
    <property type="evidence" value="ECO:0007669"/>
    <property type="project" value="TreeGrafter"/>
</dbReference>
<dbReference type="Gene3D" id="3.30.460.10">
    <property type="entry name" value="Beta Polymerase, domain 2"/>
    <property type="match status" value="1"/>
</dbReference>
<dbReference type="STRING" id="123822.B0188_01670"/>
<proteinExistence type="inferred from homology"/>
<evidence type="ECO:0000256" key="4">
    <source>
        <dbReference type="ARBA" id="ARBA00047968"/>
    </source>
</evidence>
<dbReference type="Gene3D" id="3.30.70.260">
    <property type="match status" value="1"/>
</dbReference>
<dbReference type="Gene3D" id="3.10.20.30">
    <property type="match status" value="1"/>
</dbReference>
<dbReference type="Pfam" id="PF13291">
    <property type="entry name" value="ACT_4"/>
    <property type="match status" value="1"/>
</dbReference>
<dbReference type="Gene3D" id="1.10.3210.10">
    <property type="entry name" value="Hypothetical protein af1432"/>
    <property type="match status" value="1"/>
</dbReference>
<comment type="function">
    <text evidence="5">In eubacteria ppGpp (guanosine 3'-diphosphate 5'-diphosphate) is a mediator of the stringent response that coordinates a variety of cellular activities in response to changes in nutritional abundance.</text>
</comment>
<evidence type="ECO:0000256" key="1">
    <source>
        <dbReference type="ARBA" id="ARBA00022801"/>
    </source>
</evidence>
<dbReference type="SMART" id="SM00954">
    <property type="entry name" value="RelA_SpoT"/>
    <property type="match status" value="1"/>
</dbReference>
<dbReference type="Pfam" id="PF02824">
    <property type="entry name" value="TGS"/>
    <property type="match status" value="1"/>
</dbReference>
<dbReference type="GO" id="GO:0016301">
    <property type="term" value="F:kinase activity"/>
    <property type="evidence" value="ECO:0007669"/>
    <property type="project" value="UniProtKB-KW"/>
</dbReference>
<dbReference type="Pfam" id="PF13328">
    <property type="entry name" value="HD_4"/>
    <property type="match status" value="1"/>
</dbReference>
<dbReference type="GO" id="GO:0008893">
    <property type="term" value="F:guanosine-3',5'-bis(diphosphate) 3'-diphosphatase activity"/>
    <property type="evidence" value="ECO:0007669"/>
    <property type="project" value="UniProtKB-EC"/>
</dbReference>
<sequence>MYLFESLNHIVAQYLPAEQIELVKRAFVIARDAHEGQSRSSGEPYITHPVAVASIIAEMRLDHEAVMAALLHDVIEDTPYTEEQLKAEFGASVAEIVEGVSKLDKLKFRTRKEAEVENFRKMILAMTRDIRVVLIKLADRTHNMRTLGALRPDKRRRIAKETLEIYSPLAHRLGIEHIKNELEDLGFEAMYPQRYAVLQKVIQIARGNRKDMIERISSDIKGRLKEAGIDARVFGREKHLYAIYQKMKLKDQQFHSIMDIYAFRTVVKDVDTCYRVLGQMHSLYKPRPGRVKDYIAVPKANGYQSLHTSMIGPHGVPVEVQIRTEEMDQMAEIGVAAHWAYKEGGKNDSTTVQIRAQRWLQSLIELQQSAGNSFEFIEGVKSEFFPKEIYVFTPKGRIVELPAGATPVDFAYAVHTDIGHRCVAATVDRKSYPLSQPLSSGQTIDITTYPHSQPNASWLNFVVTAKARSNIRSFLKNLRSDEALDLGKRQLERALEPMSLEQIAPQNITQLLSELKLDTLEQLLIEIGLGNQMSSVIAYRLIDEPIEIDTDGDLTNNKNPLEINNKVGLLTTFAQCCHPIPGDPIMAYASSGKGLVIHHQSCANLKDHKDNLEHYTPVEWEQSTNGIGFEAELRIEMINQQSVLPNLTAAVASLESTIQGIWTEEQDGRLYQIVLLLTVKNTEHLDKIIRKIRQISGFVNIQRNINQ</sequence>
<feature type="domain" description="TGS" evidence="8">
    <location>
        <begin position="387"/>
        <end position="448"/>
    </location>
</feature>
<dbReference type="EMBL" id="MUYB01000006">
    <property type="protein sequence ID" value="OOS06969.1"/>
    <property type="molecule type" value="Genomic_DNA"/>
</dbReference>
<keyword evidence="1" id="KW-0378">Hydrolase</keyword>
<dbReference type="InterPro" id="IPR004095">
    <property type="entry name" value="TGS"/>
</dbReference>
<dbReference type="InterPro" id="IPR003607">
    <property type="entry name" value="HD/PDEase_dom"/>
</dbReference>
<organism evidence="9 10">
    <name type="scientific">[Haemophilus] felis</name>
    <dbReference type="NCBI Taxonomy" id="123822"/>
    <lineage>
        <taxon>Bacteria</taxon>
        <taxon>Pseudomonadati</taxon>
        <taxon>Pseudomonadota</taxon>
        <taxon>Gammaproteobacteria</taxon>
        <taxon>Pasteurellales</taxon>
        <taxon>Pasteurellaceae</taxon>
    </lineage>
</organism>
<evidence type="ECO:0000313" key="9">
    <source>
        <dbReference type="EMBL" id="OOS06969.1"/>
    </source>
</evidence>
<dbReference type="UniPathway" id="UPA00908">
    <property type="reaction ID" value="UER00886"/>
</dbReference>
<dbReference type="AlphaFoldDB" id="A0A1T0BAM2"/>
<comment type="similarity">
    <text evidence="5">Belongs to the relA/spoT family.</text>
</comment>
<dbReference type="InterPro" id="IPR007685">
    <property type="entry name" value="RelA_SpoT"/>
</dbReference>
<dbReference type="FunFam" id="3.30.460.10:FF:000001">
    <property type="entry name" value="GTP pyrophosphokinase RelA"/>
    <property type="match status" value="1"/>
</dbReference>
<protein>
    <recommendedName>
        <fullName evidence="3">guanosine-3',5'-bis(diphosphate) 3'-diphosphatase</fullName>
        <ecNumber evidence="3">3.1.7.2</ecNumber>
    </recommendedName>
</protein>
<gene>
    <name evidence="9" type="ORF">B0188_01670</name>
</gene>
<dbReference type="NCBIfam" id="TIGR00691">
    <property type="entry name" value="spoT_relA"/>
    <property type="match status" value="1"/>
</dbReference>
<dbReference type="Pfam" id="PF04607">
    <property type="entry name" value="RelA_SpoT"/>
    <property type="match status" value="1"/>
</dbReference>
<dbReference type="OrthoDB" id="9805041at2"/>
<evidence type="ECO:0000259" key="8">
    <source>
        <dbReference type="PROSITE" id="PS51880"/>
    </source>
</evidence>
<accession>A0A1T0BAM2</accession>
<feature type="domain" description="ACT" evidence="6">
    <location>
        <begin position="632"/>
        <end position="706"/>
    </location>
</feature>
<dbReference type="CDD" id="cd00077">
    <property type="entry name" value="HDc"/>
    <property type="match status" value="1"/>
</dbReference>
<dbReference type="GO" id="GO:0005886">
    <property type="term" value="C:plasma membrane"/>
    <property type="evidence" value="ECO:0007669"/>
    <property type="project" value="TreeGrafter"/>
</dbReference>
<evidence type="ECO:0000259" key="7">
    <source>
        <dbReference type="PROSITE" id="PS51831"/>
    </source>
</evidence>
<dbReference type="InterPro" id="IPR043519">
    <property type="entry name" value="NT_sf"/>
</dbReference>
<dbReference type="GO" id="GO:0015970">
    <property type="term" value="P:guanosine tetraphosphate biosynthetic process"/>
    <property type="evidence" value="ECO:0007669"/>
    <property type="project" value="UniProtKB-UniPathway"/>
</dbReference>
<feature type="domain" description="HD" evidence="7">
    <location>
        <begin position="45"/>
        <end position="144"/>
    </location>
</feature>
<dbReference type="CDD" id="cd01668">
    <property type="entry name" value="TGS_RSH"/>
    <property type="match status" value="1"/>
</dbReference>
<evidence type="ECO:0000313" key="10">
    <source>
        <dbReference type="Proteomes" id="UP000190023"/>
    </source>
</evidence>
<dbReference type="SUPFAM" id="SSF109604">
    <property type="entry name" value="HD-domain/PDEase-like"/>
    <property type="match status" value="1"/>
</dbReference>
<dbReference type="FunFam" id="1.10.3210.10:FF:000001">
    <property type="entry name" value="GTP pyrophosphokinase RelA"/>
    <property type="match status" value="1"/>
</dbReference>
<dbReference type="SMART" id="SM00471">
    <property type="entry name" value="HDc"/>
    <property type="match status" value="1"/>
</dbReference>
<dbReference type="CDD" id="cd04876">
    <property type="entry name" value="ACT_RelA-SpoT"/>
    <property type="match status" value="1"/>
</dbReference>
<dbReference type="InterPro" id="IPR006674">
    <property type="entry name" value="HD_domain"/>
</dbReference>
<dbReference type="CDD" id="cd05399">
    <property type="entry name" value="NT_Rel-Spo_like"/>
    <property type="match status" value="1"/>
</dbReference>
<evidence type="ECO:0000256" key="5">
    <source>
        <dbReference type="RuleBase" id="RU003847"/>
    </source>
</evidence>
<keyword evidence="10" id="KW-1185">Reference proteome</keyword>
<dbReference type="NCBIfam" id="NF008303">
    <property type="entry name" value="PRK11092.1"/>
    <property type="match status" value="1"/>
</dbReference>
<comment type="pathway">
    <text evidence="2">Purine metabolism; ppGpp biosynthesis; ppGpp from GDP: step 1/1.</text>
</comment>
<dbReference type="InterPro" id="IPR045600">
    <property type="entry name" value="RelA/SpoT_AH_RIS"/>
</dbReference>